<dbReference type="SUPFAM" id="SSF56601">
    <property type="entry name" value="beta-lactamase/transpeptidase-like"/>
    <property type="match status" value="1"/>
</dbReference>
<comment type="caution">
    <text evidence="12">The sequence shown here is derived from an EMBL/GenBank/DDBJ whole genome shotgun (WGS) entry which is preliminary data.</text>
</comment>
<keyword evidence="3" id="KW-0378">Hydrolase</keyword>
<evidence type="ECO:0000256" key="7">
    <source>
        <dbReference type="PIRSR" id="PIRSR618044-1"/>
    </source>
</evidence>
<evidence type="ECO:0000256" key="3">
    <source>
        <dbReference type="ARBA" id="ARBA00022801"/>
    </source>
</evidence>
<dbReference type="PANTHER" id="PTHR21581">
    <property type="entry name" value="D-ALANYL-D-ALANINE CARBOXYPEPTIDASE"/>
    <property type="match status" value="1"/>
</dbReference>
<feature type="transmembrane region" description="Helical" evidence="10">
    <location>
        <begin position="18"/>
        <end position="37"/>
    </location>
</feature>
<keyword evidence="10" id="KW-0812">Transmembrane</keyword>
<dbReference type="GO" id="GO:0008360">
    <property type="term" value="P:regulation of cell shape"/>
    <property type="evidence" value="ECO:0007669"/>
    <property type="project" value="UniProtKB-KW"/>
</dbReference>
<dbReference type="GO" id="GO:0006508">
    <property type="term" value="P:proteolysis"/>
    <property type="evidence" value="ECO:0007669"/>
    <property type="project" value="InterPro"/>
</dbReference>
<dbReference type="STRING" id="1797513.A2782_00935"/>
<feature type="domain" description="Peptidase S11 D-alanyl-D-alanine carboxypeptidase A N-terminal" evidence="11">
    <location>
        <begin position="70"/>
        <end position="294"/>
    </location>
</feature>
<organism evidence="12 13">
    <name type="scientific">Candidatus Blackburnbacteria bacterium RIFCSPHIGHO2_01_FULL_43_15b</name>
    <dbReference type="NCBI Taxonomy" id="1797513"/>
    <lineage>
        <taxon>Bacteria</taxon>
        <taxon>Candidatus Blackburniibacteriota</taxon>
    </lineage>
</organism>
<evidence type="ECO:0000259" key="11">
    <source>
        <dbReference type="Pfam" id="PF00768"/>
    </source>
</evidence>
<accession>A0A1G1V0X5</accession>
<sequence length="315" mass="34901">MPKKPEKSKTSPFDSTRFLLLMLFVLVMFISWSIFFAPQKVTSVPVNIVPEKPVVTVEVKNPVPQLKSPTASASAITAQSYYAIDVKTGTQLLAKREEEPQLPASTTKMATALVAMSYYKPDDVLTVGQITTGGHKMGLVYGEQISVKDLLYGLLVFSGNDAAEVLAQNYPGGRGGFVAAMNNLVKKLRLASTHFTNPAGFDEYLHFSSSLDLVTIAMYGMDNPLFAQIVGTKNYRITSADGKIMHRVENTNRLIDKMPGILGVKTGWTENSGQDLVTLYERDEHRVMLAVLGSTDRFGETQTLLNWIFDNYEWR</sequence>
<feature type="active site" description="Acyl-ester intermediate" evidence="7">
    <location>
        <position position="105"/>
    </location>
</feature>
<dbReference type="Proteomes" id="UP000177967">
    <property type="component" value="Unassembled WGS sequence"/>
</dbReference>
<dbReference type="InterPro" id="IPR018044">
    <property type="entry name" value="Peptidase_S11"/>
</dbReference>
<proteinExistence type="inferred from homology"/>
<evidence type="ECO:0000313" key="12">
    <source>
        <dbReference type="EMBL" id="OGY09037.1"/>
    </source>
</evidence>
<dbReference type="GO" id="GO:0009002">
    <property type="term" value="F:serine-type D-Ala-D-Ala carboxypeptidase activity"/>
    <property type="evidence" value="ECO:0007669"/>
    <property type="project" value="InterPro"/>
</dbReference>
<dbReference type="InterPro" id="IPR012338">
    <property type="entry name" value="Beta-lactam/transpept-like"/>
</dbReference>
<keyword evidence="4" id="KW-0133">Cell shape</keyword>
<evidence type="ECO:0000256" key="9">
    <source>
        <dbReference type="RuleBase" id="RU004016"/>
    </source>
</evidence>
<keyword evidence="6" id="KW-0961">Cell wall biogenesis/degradation</keyword>
<keyword evidence="10" id="KW-1133">Transmembrane helix</keyword>
<dbReference type="GO" id="GO:0009252">
    <property type="term" value="P:peptidoglycan biosynthetic process"/>
    <property type="evidence" value="ECO:0007669"/>
    <property type="project" value="UniProtKB-KW"/>
</dbReference>
<protein>
    <recommendedName>
        <fullName evidence="11">Peptidase S11 D-alanyl-D-alanine carboxypeptidase A N-terminal domain-containing protein</fullName>
    </recommendedName>
</protein>
<evidence type="ECO:0000256" key="2">
    <source>
        <dbReference type="ARBA" id="ARBA00022729"/>
    </source>
</evidence>
<dbReference type="AlphaFoldDB" id="A0A1G1V0X5"/>
<feature type="binding site" evidence="8">
    <location>
        <position position="265"/>
    </location>
    <ligand>
        <name>substrate</name>
    </ligand>
</feature>
<evidence type="ECO:0000256" key="8">
    <source>
        <dbReference type="PIRSR" id="PIRSR618044-2"/>
    </source>
</evidence>
<dbReference type="Pfam" id="PF00768">
    <property type="entry name" value="Peptidase_S11"/>
    <property type="match status" value="1"/>
</dbReference>
<keyword evidence="2" id="KW-0732">Signal</keyword>
<evidence type="ECO:0000256" key="6">
    <source>
        <dbReference type="ARBA" id="ARBA00023316"/>
    </source>
</evidence>
<keyword evidence="5" id="KW-0573">Peptidoglycan synthesis</keyword>
<evidence type="ECO:0000256" key="10">
    <source>
        <dbReference type="SAM" id="Phobius"/>
    </source>
</evidence>
<evidence type="ECO:0000256" key="5">
    <source>
        <dbReference type="ARBA" id="ARBA00022984"/>
    </source>
</evidence>
<evidence type="ECO:0000256" key="4">
    <source>
        <dbReference type="ARBA" id="ARBA00022960"/>
    </source>
</evidence>
<gene>
    <name evidence="12" type="ORF">A2782_00935</name>
</gene>
<feature type="active site" description="Proton acceptor" evidence="7">
    <location>
        <position position="108"/>
    </location>
</feature>
<comment type="similarity">
    <text evidence="1 9">Belongs to the peptidase S11 family.</text>
</comment>
<evidence type="ECO:0000256" key="1">
    <source>
        <dbReference type="ARBA" id="ARBA00007164"/>
    </source>
</evidence>
<keyword evidence="10" id="KW-0472">Membrane</keyword>
<dbReference type="Gene3D" id="3.40.710.10">
    <property type="entry name" value="DD-peptidase/beta-lactamase superfamily"/>
    <property type="match status" value="1"/>
</dbReference>
<dbReference type="GO" id="GO:0071555">
    <property type="term" value="P:cell wall organization"/>
    <property type="evidence" value="ECO:0007669"/>
    <property type="project" value="UniProtKB-KW"/>
</dbReference>
<dbReference type="PANTHER" id="PTHR21581:SF33">
    <property type="entry name" value="D-ALANYL-D-ALANINE CARBOXYPEPTIDASE DACB"/>
    <property type="match status" value="1"/>
</dbReference>
<reference evidence="12 13" key="1">
    <citation type="journal article" date="2016" name="Nat. Commun.">
        <title>Thousands of microbial genomes shed light on interconnected biogeochemical processes in an aquifer system.</title>
        <authorList>
            <person name="Anantharaman K."/>
            <person name="Brown C.T."/>
            <person name="Hug L.A."/>
            <person name="Sharon I."/>
            <person name="Castelle C.J."/>
            <person name="Probst A.J."/>
            <person name="Thomas B.C."/>
            <person name="Singh A."/>
            <person name="Wilkins M.J."/>
            <person name="Karaoz U."/>
            <person name="Brodie E.L."/>
            <person name="Williams K.H."/>
            <person name="Hubbard S.S."/>
            <person name="Banfield J.F."/>
        </authorList>
    </citation>
    <scope>NUCLEOTIDE SEQUENCE [LARGE SCALE GENOMIC DNA]</scope>
</reference>
<name>A0A1G1V0X5_9BACT</name>
<evidence type="ECO:0000313" key="13">
    <source>
        <dbReference type="Proteomes" id="UP000177967"/>
    </source>
</evidence>
<dbReference type="PRINTS" id="PR00725">
    <property type="entry name" value="DADACBPTASE1"/>
</dbReference>
<feature type="active site" evidence="7">
    <location>
        <position position="158"/>
    </location>
</feature>
<dbReference type="InterPro" id="IPR001967">
    <property type="entry name" value="Peptidase_S11_N"/>
</dbReference>
<dbReference type="EMBL" id="MHBW01000017">
    <property type="protein sequence ID" value="OGY09037.1"/>
    <property type="molecule type" value="Genomic_DNA"/>
</dbReference>